<feature type="transmembrane region" description="Helical" evidence="11">
    <location>
        <begin position="660"/>
        <end position="683"/>
    </location>
</feature>
<feature type="domain" description="Peptidase M48" evidence="12">
    <location>
        <begin position="137"/>
        <end position="289"/>
    </location>
</feature>
<keyword evidence="10 11" id="KW-0472">Membrane</keyword>
<protein>
    <submittedName>
        <fullName evidence="13">M48 family metalloprotease</fullName>
        <ecNumber evidence="13">3.4.24.-</ecNumber>
    </submittedName>
</protein>
<keyword evidence="6 13" id="KW-0378">Hydrolase</keyword>
<keyword evidence="3" id="KW-0645">Protease</keyword>
<evidence type="ECO:0000256" key="7">
    <source>
        <dbReference type="ARBA" id="ARBA00022833"/>
    </source>
</evidence>
<evidence type="ECO:0000313" key="14">
    <source>
        <dbReference type="Proteomes" id="UP001596067"/>
    </source>
</evidence>
<proteinExistence type="predicted"/>
<evidence type="ECO:0000256" key="6">
    <source>
        <dbReference type="ARBA" id="ARBA00022801"/>
    </source>
</evidence>
<feature type="transmembrane region" description="Helical" evidence="11">
    <location>
        <begin position="459"/>
        <end position="483"/>
    </location>
</feature>
<evidence type="ECO:0000256" key="11">
    <source>
        <dbReference type="SAM" id="Phobius"/>
    </source>
</evidence>
<accession>A0ABW1F889</accession>
<gene>
    <name evidence="13" type="ORF">ACFP0N_34570</name>
</gene>
<keyword evidence="5" id="KW-0479">Metal-binding</keyword>
<feature type="transmembrane region" description="Helical" evidence="11">
    <location>
        <begin position="417"/>
        <end position="439"/>
    </location>
</feature>
<comment type="caution">
    <text evidence="13">The sequence shown here is derived from an EMBL/GenBank/DDBJ whole genome shotgun (WGS) entry which is preliminary data.</text>
</comment>
<feature type="transmembrane region" description="Helical" evidence="11">
    <location>
        <begin position="30"/>
        <end position="48"/>
    </location>
</feature>
<evidence type="ECO:0000256" key="9">
    <source>
        <dbReference type="ARBA" id="ARBA00023049"/>
    </source>
</evidence>
<feature type="transmembrane region" description="Helical" evidence="11">
    <location>
        <begin position="631"/>
        <end position="653"/>
    </location>
</feature>
<feature type="transmembrane region" description="Helical" evidence="11">
    <location>
        <begin position="495"/>
        <end position="515"/>
    </location>
</feature>
<evidence type="ECO:0000256" key="10">
    <source>
        <dbReference type="ARBA" id="ARBA00023136"/>
    </source>
</evidence>
<dbReference type="EC" id="3.4.24.-" evidence="13"/>
<feature type="transmembrane region" description="Helical" evidence="11">
    <location>
        <begin position="703"/>
        <end position="725"/>
    </location>
</feature>
<dbReference type="GO" id="GO:0008237">
    <property type="term" value="F:metallopeptidase activity"/>
    <property type="evidence" value="ECO:0007669"/>
    <property type="project" value="UniProtKB-KW"/>
</dbReference>
<evidence type="ECO:0000256" key="8">
    <source>
        <dbReference type="ARBA" id="ARBA00022989"/>
    </source>
</evidence>
<dbReference type="PANTHER" id="PTHR43221:SF2">
    <property type="entry name" value="PROTEASE HTPX HOMOLOG"/>
    <property type="match status" value="1"/>
</dbReference>
<name>A0ABW1F889_9ACTN</name>
<feature type="transmembrane region" description="Helical" evidence="11">
    <location>
        <begin position="249"/>
        <end position="272"/>
    </location>
</feature>
<evidence type="ECO:0000256" key="3">
    <source>
        <dbReference type="ARBA" id="ARBA00022670"/>
    </source>
</evidence>
<keyword evidence="14" id="KW-1185">Reference proteome</keyword>
<feature type="transmembrane region" description="Helical" evidence="11">
    <location>
        <begin position="347"/>
        <end position="370"/>
    </location>
</feature>
<evidence type="ECO:0000256" key="2">
    <source>
        <dbReference type="ARBA" id="ARBA00022475"/>
    </source>
</evidence>
<sequence length="1048" mass="111157">MSATREDVVRPPAASTTEVLQAPSATWTRFVLFGATLLFGAIPFYHWLLEIAFRWTPDVGECPRRTASTTDPGAYASALAGCPTDTFRSAMLLDLAPLVALLALAGIRYLRHPARIRRRLHLVPLAQSRVLPADHRPAVEAELARLAGESAVPELPVFLTHDDDRGNASTFGLPSRHEMRLDAGLLMRAKSDDEADRQHFRGTVRHELAHLRNRDIGITQLTDALWWAFVVLTAGPVLAVAVFDLTRDTAWADFVAGEVRGLAAVVVLVLLAHRAVRRAREHYADLRAALVDGGVWFANSMARAEEEEQEETRRLHGWARLRHWYDRAVDRHPSPTRRAEVFGDPTVLLRFHLGEAAVAGTAAGLGYQGVHLAISRLTGTWPWAPVLVGMILALPVAAVLAAGALREACAGPARRRFVLARAAAAALVTVVGLLLGEGLSWSALVVRWWRATLTNPGTGLVVAGVLAAGVVLVVGWLVVSADLAVSNGALRRPRLLLAAATGAAAVPLGGLFAFWGQAHFSGLSETWSRQLTLTYLMMTTANKGFLTAALVALAVLPLGAACLAARRPGADDGPSGPSDRRSPLNRSMPLVVVFTLTAAAAVVALGLTLLTDGWWSSTLSHPVVDPSGTGLAPRLTAFAVLQSLVALAVATVGGRRGTGLGWVSGFSAAVLGGVLITVVVAGDNLVRRSVSDGGVPWGEFRNAGVWLLGQGSLVALPVALVGAALGRCTALVRRSDSDGAGPSAGTTAHPSRSWRVARVVRLPAVLMVLIVGVAAVGASPQLPQNEVPIDQSDRLALPSDLGAASLCAWLPSDEVWLFKTVPAARTKKEGGSADLVGRLTWYGSVLTHADDPALARLGRAVVDSTTTSDPEGVTDAFTALGNYCLALDPEIPRASGTPVNHAPDSCLLGRWRLTRSAEHLDLSSFGLGVVDVTSTSSSSSFTMTIAPDGTAVDDSPSLTMSGRAPDGSTVTMLESRHATYGWTAGLGVFLSNARTIEGMFTIRQGDREIHREALRAHPENRGDPYACSSTTLRFDYVHGIFEEFTRVD</sequence>
<organism evidence="13 14">
    <name type="scientific">Kitasatospora aburaviensis</name>
    <dbReference type="NCBI Taxonomy" id="67265"/>
    <lineage>
        <taxon>Bacteria</taxon>
        <taxon>Bacillati</taxon>
        <taxon>Actinomycetota</taxon>
        <taxon>Actinomycetes</taxon>
        <taxon>Kitasatosporales</taxon>
        <taxon>Streptomycetaceae</taxon>
        <taxon>Kitasatospora</taxon>
    </lineage>
</organism>
<keyword evidence="8 11" id="KW-1133">Transmembrane helix</keyword>
<dbReference type="EMBL" id="JBHSOD010000072">
    <property type="protein sequence ID" value="MFC5890099.1"/>
    <property type="molecule type" value="Genomic_DNA"/>
</dbReference>
<feature type="transmembrane region" description="Helical" evidence="11">
    <location>
        <begin position="587"/>
        <end position="611"/>
    </location>
</feature>
<evidence type="ECO:0000256" key="4">
    <source>
        <dbReference type="ARBA" id="ARBA00022692"/>
    </source>
</evidence>
<keyword evidence="4 11" id="KW-0812">Transmembrane</keyword>
<feature type="transmembrane region" description="Helical" evidence="11">
    <location>
        <begin position="545"/>
        <end position="566"/>
    </location>
</feature>
<dbReference type="Pfam" id="PF01435">
    <property type="entry name" value="Peptidase_M48"/>
    <property type="match status" value="1"/>
</dbReference>
<keyword evidence="7" id="KW-0862">Zinc</keyword>
<dbReference type="Proteomes" id="UP001596067">
    <property type="component" value="Unassembled WGS sequence"/>
</dbReference>
<dbReference type="RefSeq" id="WP_313761949.1">
    <property type="nucleotide sequence ID" value="NZ_JBHSOD010000072.1"/>
</dbReference>
<keyword evidence="9 13" id="KW-0482">Metalloprotease</keyword>
<feature type="transmembrane region" description="Helical" evidence="11">
    <location>
        <begin position="224"/>
        <end position="243"/>
    </location>
</feature>
<evidence type="ECO:0000256" key="5">
    <source>
        <dbReference type="ARBA" id="ARBA00022723"/>
    </source>
</evidence>
<dbReference type="PANTHER" id="PTHR43221">
    <property type="entry name" value="PROTEASE HTPX"/>
    <property type="match status" value="1"/>
</dbReference>
<evidence type="ECO:0000259" key="12">
    <source>
        <dbReference type="Pfam" id="PF01435"/>
    </source>
</evidence>
<evidence type="ECO:0000256" key="1">
    <source>
        <dbReference type="ARBA" id="ARBA00001947"/>
    </source>
</evidence>
<evidence type="ECO:0000313" key="13">
    <source>
        <dbReference type="EMBL" id="MFC5890099.1"/>
    </source>
</evidence>
<dbReference type="InterPro" id="IPR050083">
    <property type="entry name" value="HtpX_protease"/>
</dbReference>
<comment type="cofactor">
    <cofactor evidence="1">
        <name>Zn(2+)</name>
        <dbReference type="ChEBI" id="CHEBI:29105"/>
    </cofactor>
</comment>
<dbReference type="InterPro" id="IPR001915">
    <property type="entry name" value="Peptidase_M48"/>
</dbReference>
<feature type="transmembrane region" description="Helical" evidence="11">
    <location>
        <begin position="90"/>
        <end position="110"/>
    </location>
</feature>
<keyword evidence="2" id="KW-1003">Cell membrane</keyword>
<feature type="transmembrane region" description="Helical" evidence="11">
    <location>
        <begin position="759"/>
        <end position="778"/>
    </location>
</feature>
<feature type="transmembrane region" description="Helical" evidence="11">
    <location>
        <begin position="382"/>
        <end position="405"/>
    </location>
</feature>
<reference evidence="14" key="1">
    <citation type="journal article" date="2019" name="Int. J. Syst. Evol. Microbiol.">
        <title>The Global Catalogue of Microorganisms (GCM) 10K type strain sequencing project: providing services to taxonomists for standard genome sequencing and annotation.</title>
        <authorList>
            <consortium name="The Broad Institute Genomics Platform"/>
            <consortium name="The Broad Institute Genome Sequencing Center for Infectious Disease"/>
            <person name="Wu L."/>
            <person name="Ma J."/>
        </authorList>
    </citation>
    <scope>NUCLEOTIDE SEQUENCE [LARGE SCALE GENOMIC DNA]</scope>
    <source>
        <strain evidence="14">CGMCC 4.1469</strain>
    </source>
</reference>